<dbReference type="RefSeq" id="WP_070749308.1">
    <property type="nucleotide sequence ID" value="NZ_CABFLZ010000033.1"/>
</dbReference>
<dbReference type="AlphaFoldDB" id="A0A9X9QZX4"/>
<proteinExistence type="predicted"/>
<sequence length="83" mass="9484">MKTSQTDTLKNFQDSDAPQCLYDGQNNIYKLNEAAYRQIAHIADMLAAMSCYSRGGDKREEQLFNTLHFAAETLEQSLSWNCE</sequence>
<protein>
    <recommendedName>
        <fullName evidence="3">DUF3077 domain-containing protein</fullName>
    </recommendedName>
</protein>
<accession>A0A9X9QZX4</accession>
<evidence type="ECO:0008006" key="3">
    <source>
        <dbReference type="Google" id="ProtNLM"/>
    </source>
</evidence>
<dbReference type="EMBL" id="CABFLZ010000033">
    <property type="protein sequence ID" value="VTY07698.1"/>
    <property type="molecule type" value="Genomic_DNA"/>
</dbReference>
<reference evidence="1" key="1">
    <citation type="submission" date="2019-05" db="EMBL/GenBank/DDBJ databases">
        <authorList>
            <person name="Hibberd M."/>
        </authorList>
    </citation>
    <scope>NUCLEOTIDE SEQUENCE</scope>
    <source>
        <strain evidence="1">Neisseria_subflava_BgEED23</strain>
    </source>
</reference>
<name>A0A9X9QZX4_NEISU</name>
<comment type="caution">
    <text evidence="1">The sequence shown here is derived from an EMBL/GenBank/DDBJ whole genome shotgun (WGS) entry which is preliminary data.</text>
</comment>
<dbReference type="Proteomes" id="UP000626795">
    <property type="component" value="Unassembled WGS sequence"/>
</dbReference>
<gene>
    <name evidence="1" type="ORF">ONOEEDHL_00670</name>
</gene>
<keyword evidence="2" id="KW-1185">Reference proteome</keyword>
<evidence type="ECO:0000313" key="1">
    <source>
        <dbReference type="EMBL" id="VTY07698.1"/>
    </source>
</evidence>
<organism evidence="1 2">
    <name type="scientific">Neisseria subflava</name>
    <dbReference type="NCBI Taxonomy" id="28449"/>
    <lineage>
        <taxon>Bacteria</taxon>
        <taxon>Pseudomonadati</taxon>
        <taxon>Pseudomonadota</taxon>
        <taxon>Betaproteobacteria</taxon>
        <taxon>Neisseriales</taxon>
        <taxon>Neisseriaceae</taxon>
        <taxon>Neisseria</taxon>
    </lineage>
</organism>
<evidence type="ECO:0000313" key="2">
    <source>
        <dbReference type="Proteomes" id="UP000626795"/>
    </source>
</evidence>